<dbReference type="EMBL" id="ML978200">
    <property type="protein sequence ID" value="KAF2029490.1"/>
    <property type="molecule type" value="Genomic_DNA"/>
</dbReference>
<protein>
    <submittedName>
        <fullName evidence="1">Uncharacterized protein</fullName>
    </submittedName>
</protein>
<evidence type="ECO:0000313" key="1">
    <source>
        <dbReference type="EMBL" id="KAF2029490.1"/>
    </source>
</evidence>
<dbReference type="AlphaFoldDB" id="A0A9P4LLS0"/>
<dbReference type="Proteomes" id="UP000799777">
    <property type="component" value="Unassembled WGS sequence"/>
</dbReference>
<keyword evidence="2" id="KW-1185">Reference proteome</keyword>
<dbReference type="OrthoDB" id="5229512at2759"/>
<proteinExistence type="predicted"/>
<accession>A0A9P4LLS0</accession>
<sequence>MSFPFLSLPLELREAVYSLYFKPADRLVRNESLESQGYYGGVYDFDFNLYKVNRQVYEESKRVWKRENVFVKIATPWPSAGMYRVYIMAEDGNEVLVNHISSEGLVPIVCTSTRADVFTAHHALVQITAPFHQAVPEHTVVVLLDDLHLFTQTWYYSALSYPMLNDRLSTAFVLGDPDATPGDTTPAGSKLSIALQKRLLLPFEAVKGLYHTEISNYAPDVAQELKRRMAIPIPSLQHCCESAHNLMVQGNVLLPSNPQESLESYIKAFRAIHILIHNRTRRVLADVFFHEGIESGRFAGQTGMTVRVVLRLKLVARVILAYLKLGKWDDAAFWGMRSIRIMRESMDTDFEDFLSEFIGGEDVALIYVRTGVAFWSMESEMKQYDGEELASSEKLFQTAVRYLKDGRKGEVRRELEGFGVPRSVLVCFKDEVVDDKSTMGVDGSAYGDSDAGV</sequence>
<comment type="caution">
    <text evidence="1">The sequence shown here is derived from an EMBL/GenBank/DDBJ whole genome shotgun (WGS) entry which is preliminary data.</text>
</comment>
<reference evidence="1" key="1">
    <citation type="journal article" date="2020" name="Stud. Mycol.">
        <title>101 Dothideomycetes genomes: a test case for predicting lifestyles and emergence of pathogens.</title>
        <authorList>
            <person name="Haridas S."/>
            <person name="Albert R."/>
            <person name="Binder M."/>
            <person name="Bloem J."/>
            <person name="Labutti K."/>
            <person name="Salamov A."/>
            <person name="Andreopoulos B."/>
            <person name="Baker S."/>
            <person name="Barry K."/>
            <person name="Bills G."/>
            <person name="Bluhm B."/>
            <person name="Cannon C."/>
            <person name="Castanera R."/>
            <person name="Culley D."/>
            <person name="Daum C."/>
            <person name="Ezra D."/>
            <person name="Gonzalez J."/>
            <person name="Henrissat B."/>
            <person name="Kuo A."/>
            <person name="Liang C."/>
            <person name="Lipzen A."/>
            <person name="Lutzoni F."/>
            <person name="Magnuson J."/>
            <person name="Mondo S."/>
            <person name="Nolan M."/>
            <person name="Ohm R."/>
            <person name="Pangilinan J."/>
            <person name="Park H.-J."/>
            <person name="Ramirez L."/>
            <person name="Alfaro M."/>
            <person name="Sun H."/>
            <person name="Tritt A."/>
            <person name="Yoshinaga Y."/>
            <person name="Zwiers L.-H."/>
            <person name="Turgeon B."/>
            <person name="Goodwin S."/>
            <person name="Spatafora J."/>
            <person name="Crous P."/>
            <person name="Grigoriev I."/>
        </authorList>
    </citation>
    <scope>NUCLEOTIDE SEQUENCE</scope>
    <source>
        <strain evidence="1">CBS 110217</strain>
    </source>
</reference>
<name>A0A9P4LLS0_9PLEO</name>
<evidence type="ECO:0000313" key="2">
    <source>
        <dbReference type="Proteomes" id="UP000799777"/>
    </source>
</evidence>
<gene>
    <name evidence="1" type="ORF">EK21DRAFT_67513</name>
</gene>
<organism evidence="1 2">
    <name type="scientific">Setomelanomma holmii</name>
    <dbReference type="NCBI Taxonomy" id="210430"/>
    <lineage>
        <taxon>Eukaryota</taxon>
        <taxon>Fungi</taxon>
        <taxon>Dikarya</taxon>
        <taxon>Ascomycota</taxon>
        <taxon>Pezizomycotina</taxon>
        <taxon>Dothideomycetes</taxon>
        <taxon>Pleosporomycetidae</taxon>
        <taxon>Pleosporales</taxon>
        <taxon>Pleosporineae</taxon>
        <taxon>Phaeosphaeriaceae</taxon>
        <taxon>Setomelanomma</taxon>
    </lineage>
</organism>